<evidence type="ECO:0000256" key="9">
    <source>
        <dbReference type="ARBA" id="ARBA00022777"/>
    </source>
</evidence>
<dbReference type="InterPro" id="IPR022052">
    <property type="entry name" value="Histone-bd_RBBP4-like_N"/>
</dbReference>
<evidence type="ECO:0000256" key="4">
    <source>
        <dbReference type="ARBA" id="ARBA00022527"/>
    </source>
</evidence>
<feature type="region of interest" description="Disordered" evidence="14">
    <location>
        <begin position="26"/>
        <end position="54"/>
    </location>
</feature>
<dbReference type="Gene3D" id="2.130.10.10">
    <property type="entry name" value="YVTN repeat-like/Quinoprotein amine dehydrogenase"/>
    <property type="match status" value="1"/>
</dbReference>
<accession>A0A834GBM6</accession>
<keyword evidence="10 13" id="KW-0067">ATP-binding</keyword>
<evidence type="ECO:0000256" key="14">
    <source>
        <dbReference type="SAM" id="MobiDB-lite"/>
    </source>
</evidence>
<dbReference type="PROSITE" id="PS00107">
    <property type="entry name" value="PROTEIN_KINASE_ATP"/>
    <property type="match status" value="1"/>
</dbReference>
<dbReference type="PANTHER" id="PTHR48016">
    <property type="entry name" value="MAP KINASE KINASE KINASE SSK2-RELATED-RELATED"/>
    <property type="match status" value="1"/>
</dbReference>
<dbReference type="PROSITE" id="PS00108">
    <property type="entry name" value="PROTEIN_KINASE_ST"/>
    <property type="match status" value="1"/>
</dbReference>
<reference evidence="16" key="1">
    <citation type="submission" date="2019-11" db="EMBL/GenBank/DDBJ databases">
        <authorList>
            <person name="Liu Y."/>
            <person name="Hou J."/>
            <person name="Li T.-Q."/>
            <person name="Guan C.-H."/>
            <person name="Wu X."/>
            <person name="Wu H.-Z."/>
            <person name="Ling F."/>
            <person name="Zhang R."/>
            <person name="Shi X.-G."/>
            <person name="Ren J.-P."/>
            <person name="Chen E.-F."/>
            <person name="Sun J.-M."/>
        </authorList>
    </citation>
    <scope>NUCLEOTIDE SEQUENCE</scope>
    <source>
        <strain evidence="16">Adult_tree_wgs_1</strain>
        <tissue evidence="16">Leaves</tissue>
    </source>
</reference>
<keyword evidence="4" id="KW-0723">Serine/threonine-protein kinase</keyword>
<feature type="region of interest" description="Disordered" evidence="14">
    <location>
        <begin position="827"/>
        <end position="856"/>
    </location>
</feature>
<feature type="region of interest" description="Disordered" evidence="14">
    <location>
        <begin position="349"/>
        <end position="376"/>
    </location>
</feature>
<protein>
    <recommendedName>
        <fullName evidence="3">mitogen-activated protein kinase kinase kinase</fullName>
        <ecNumber evidence="3">2.7.11.25</ecNumber>
    </recommendedName>
</protein>
<evidence type="ECO:0000256" key="2">
    <source>
        <dbReference type="ARBA" id="ARBA00009341"/>
    </source>
</evidence>
<evidence type="ECO:0000256" key="7">
    <source>
        <dbReference type="ARBA" id="ARBA00022737"/>
    </source>
</evidence>
<name>A0A834GBM6_RHOSS</name>
<sequence>MNGALAWGHNSRKKWAGRWTNRRGKSLGFKRERGRGREMSSNQKQQQKRRLERRNAIKNVDYEPSFSACEWPPPQLRAKSLDDLDRVGFRIRGTDGEFDRICTFLGLSGPDDFAIPAADWEARKSRSCHLPSPSSGGTSYNLERLGVSGFVEDALSDAFQAQIRVGDKCSRLNNGLVNPAEVQAKVGEIEETRHDYNESRFRHFRAQIRVGDKCSRLKNGLKNPAEVQARVRKNDEVRHDDNESRVSVRCSRVGGCGIKGDRPPLLVPPPAITKPVVDNVSSTWDLLRSFGPQDNEELCLTEGLGVTTSVMSKEEDRGIEEDVEGVDGEIVGELDVGRVLVRDDSVGLESCRDTSNDGKDEESSNAMTREPLNSISPNGEFKHSIKCWQKGDFLGRGSFGTVYEGFTDGGFFFAVKEVSLLDQGSQGKQSIFQLEQEISLLSQFEHENIVQYLGTDKDDSKLYIFLELVTKGSLANLYQKYQLRDSQVSAYTRQILNGLNYLHCRNVVHRDIKCANILVDASGSVKLADFGLAKATKLNDIKSSKGTAFWMAPEVVNTKNQGYGLAADIWSLGCTVLEMLTRKIPYSHLEGMQALFRIGKGGLPLIPSSLSVDAQDFIYKCLQVIPDDRPTAAQLLDHHFVKRRLSSSSVPISGSSSRNEGNTHLLVLAEELILSKLMVDSQEMEKKDQDMKYVPQTFASLLRRRKAELVGAGDTTSHEAALISIILAEAEAGLNKTSSDLASDASVRFAIQKQKIRQLTPTVAEVVAIAKTKVDEDEKQQLLVVTNVTMVEYQIWVEDEAKQKVLAKANERSCNYTGCLLTKDRKEKKERGGAASTTAVPTNSVTLSSMGKDDEEMRGEIEERLINEEYKIWKKNTPFLYDLVITHALEWPSLTVEWLPDRGEPPGKDYSVQKMILGTHTSENEPNYLMLAQVQLPLPLEDAENDARRYDNDRADVGGFGCGSGKV</sequence>
<evidence type="ECO:0000256" key="1">
    <source>
        <dbReference type="ARBA" id="ARBA00006529"/>
    </source>
</evidence>
<dbReference type="Pfam" id="PF12265">
    <property type="entry name" value="CAF1C_H4-bd"/>
    <property type="match status" value="1"/>
</dbReference>
<dbReference type="PROSITE" id="PS50011">
    <property type="entry name" value="PROTEIN_KINASE_DOM"/>
    <property type="match status" value="1"/>
</dbReference>
<feature type="compositionally biased region" description="Polar residues" evidence="14">
    <location>
        <begin position="835"/>
        <end position="849"/>
    </location>
</feature>
<feature type="domain" description="Protein kinase" evidence="15">
    <location>
        <begin position="388"/>
        <end position="641"/>
    </location>
</feature>
<evidence type="ECO:0000256" key="11">
    <source>
        <dbReference type="ARBA" id="ARBA00047559"/>
    </source>
</evidence>
<evidence type="ECO:0000256" key="13">
    <source>
        <dbReference type="PROSITE-ProRule" id="PRU10141"/>
    </source>
</evidence>
<feature type="compositionally biased region" description="Basic and acidic residues" evidence="14">
    <location>
        <begin position="349"/>
        <end position="362"/>
    </location>
</feature>
<dbReference type="InterPro" id="IPR017441">
    <property type="entry name" value="Protein_kinase_ATP_BS"/>
</dbReference>
<dbReference type="OrthoDB" id="266718at2759"/>
<comment type="similarity">
    <text evidence="2">Belongs to the WD repeat RBAP46/RBAP48/MSI1 family.</text>
</comment>
<evidence type="ECO:0000256" key="12">
    <source>
        <dbReference type="ARBA" id="ARBA00048329"/>
    </source>
</evidence>
<feature type="binding site" evidence="13">
    <location>
        <position position="416"/>
    </location>
    <ligand>
        <name>ATP</name>
        <dbReference type="ChEBI" id="CHEBI:30616"/>
    </ligand>
</feature>
<evidence type="ECO:0000256" key="10">
    <source>
        <dbReference type="ARBA" id="ARBA00022840"/>
    </source>
</evidence>
<keyword evidence="7" id="KW-0677">Repeat</keyword>
<dbReference type="Pfam" id="PF00069">
    <property type="entry name" value="Pkinase"/>
    <property type="match status" value="1"/>
</dbReference>
<dbReference type="SUPFAM" id="SSF56112">
    <property type="entry name" value="Protein kinase-like (PK-like)"/>
    <property type="match status" value="1"/>
</dbReference>
<dbReference type="GO" id="GO:0005524">
    <property type="term" value="F:ATP binding"/>
    <property type="evidence" value="ECO:0007669"/>
    <property type="project" value="UniProtKB-UniRule"/>
</dbReference>
<dbReference type="GO" id="GO:0004709">
    <property type="term" value="F:MAP kinase kinase kinase activity"/>
    <property type="evidence" value="ECO:0007669"/>
    <property type="project" value="UniProtKB-EC"/>
</dbReference>
<evidence type="ECO:0000256" key="6">
    <source>
        <dbReference type="ARBA" id="ARBA00022679"/>
    </source>
</evidence>
<dbReference type="Proteomes" id="UP000626092">
    <property type="component" value="Unassembled WGS sequence"/>
</dbReference>
<dbReference type="GO" id="GO:0005737">
    <property type="term" value="C:cytoplasm"/>
    <property type="evidence" value="ECO:0007669"/>
    <property type="project" value="TreeGrafter"/>
</dbReference>
<dbReference type="EMBL" id="WJXA01000011">
    <property type="protein sequence ID" value="KAF7127723.1"/>
    <property type="molecule type" value="Genomic_DNA"/>
</dbReference>
<dbReference type="GO" id="GO:1902065">
    <property type="term" value="P:response to L-glutamate"/>
    <property type="evidence" value="ECO:0007669"/>
    <property type="project" value="UniProtKB-ARBA"/>
</dbReference>
<dbReference type="InterPro" id="IPR050538">
    <property type="entry name" value="MAP_kinase_kinase_kinase"/>
</dbReference>
<feature type="compositionally biased region" description="Polar residues" evidence="14">
    <location>
        <begin position="364"/>
        <end position="376"/>
    </location>
</feature>
<evidence type="ECO:0000256" key="3">
    <source>
        <dbReference type="ARBA" id="ARBA00012406"/>
    </source>
</evidence>
<dbReference type="PANTHER" id="PTHR48016:SF29">
    <property type="entry name" value="MITOGEN-ACTIVATED PROTEIN KINASE KINASE KINASE 1-RELATED"/>
    <property type="match status" value="1"/>
</dbReference>
<keyword evidence="17" id="KW-1185">Reference proteome</keyword>
<comment type="catalytic activity">
    <reaction evidence="12">
        <text>L-seryl-[protein] + ATP = O-phospho-L-seryl-[protein] + ADP + H(+)</text>
        <dbReference type="Rhea" id="RHEA:17989"/>
        <dbReference type="Rhea" id="RHEA-COMP:9863"/>
        <dbReference type="Rhea" id="RHEA-COMP:11604"/>
        <dbReference type="ChEBI" id="CHEBI:15378"/>
        <dbReference type="ChEBI" id="CHEBI:29999"/>
        <dbReference type="ChEBI" id="CHEBI:30616"/>
        <dbReference type="ChEBI" id="CHEBI:83421"/>
        <dbReference type="ChEBI" id="CHEBI:456216"/>
        <dbReference type="EC" id="2.7.11.25"/>
    </reaction>
</comment>
<evidence type="ECO:0000313" key="17">
    <source>
        <dbReference type="Proteomes" id="UP000626092"/>
    </source>
</evidence>
<dbReference type="InterPro" id="IPR008271">
    <property type="entry name" value="Ser/Thr_kinase_AS"/>
</dbReference>
<dbReference type="InterPro" id="IPR015943">
    <property type="entry name" value="WD40/YVTN_repeat-like_dom_sf"/>
</dbReference>
<keyword evidence="6" id="KW-0808">Transferase</keyword>
<dbReference type="InterPro" id="IPR000719">
    <property type="entry name" value="Prot_kinase_dom"/>
</dbReference>
<proteinExistence type="inferred from homology"/>
<dbReference type="EC" id="2.7.11.25" evidence="3"/>
<evidence type="ECO:0000256" key="5">
    <source>
        <dbReference type="ARBA" id="ARBA00022574"/>
    </source>
</evidence>
<keyword evidence="5" id="KW-0853">WD repeat</keyword>
<dbReference type="FunFam" id="1.10.510.10:FF:000359">
    <property type="entry name" value="Mitogen-activated protein kinase 1, putative, expressed"/>
    <property type="match status" value="1"/>
</dbReference>
<evidence type="ECO:0000313" key="16">
    <source>
        <dbReference type="EMBL" id="KAF7127723.1"/>
    </source>
</evidence>
<comment type="similarity">
    <text evidence="1">Belongs to the protein kinase superfamily. STE Ser/Thr protein kinase family. MAP kinase kinase kinase subfamily.</text>
</comment>
<dbReference type="Gene3D" id="1.10.510.10">
    <property type="entry name" value="Transferase(Phosphotransferase) domain 1"/>
    <property type="match status" value="1"/>
</dbReference>
<gene>
    <name evidence="16" type="ORF">RHSIM_Rhsim11G0132200</name>
</gene>
<comment type="catalytic activity">
    <reaction evidence="11">
        <text>L-threonyl-[protein] + ATP = O-phospho-L-threonyl-[protein] + ADP + H(+)</text>
        <dbReference type="Rhea" id="RHEA:46608"/>
        <dbReference type="Rhea" id="RHEA-COMP:11060"/>
        <dbReference type="Rhea" id="RHEA-COMP:11605"/>
        <dbReference type="ChEBI" id="CHEBI:15378"/>
        <dbReference type="ChEBI" id="CHEBI:30013"/>
        <dbReference type="ChEBI" id="CHEBI:30616"/>
        <dbReference type="ChEBI" id="CHEBI:61977"/>
        <dbReference type="ChEBI" id="CHEBI:456216"/>
        <dbReference type="EC" id="2.7.11.25"/>
    </reaction>
</comment>
<organism evidence="16 17">
    <name type="scientific">Rhododendron simsii</name>
    <name type="common">Sims's rhododendron</name>
    <dbReference type="NCBI Taxonomy" id="118357"/>
    <lineage>
        <taxon>Eukaryota</taxon>
        <taxon>Viridiplantae</taxon>
        <taxon>Streptophyta</taxon>
        <taxon>Embryophyta</taxon>
        <taxon>Tracheophyta</taxon>
        <taxon>Spermatophyta</taxon>
        <taxon>Magnoliopsida</taxon>
        <taxon>eudicotyledons</taxon>
        <taxon>Gunneridae</taxon>
        <taxon>Pentapetalae</taxon>
        <taxon>asterids</taxon>
        <taxon>Ericales</taxon>
        <taxon>Ericaceae</taxon>
        <taxon>Ericoideae</taxon>
        <taxon>Rhodoreae</taxon>
        <taxon>Rhododendron</taxon>
    </lineage>
</organism>
<keyword evidence="8 13" id="KW-0547">Nucleotide-binding</keyword>
<dbReference type="SMART" id="SM00220">
    <property type="entry name" value="S_TKc"/>
    <property type="match status" value="1"/>
</dbReference>
<keyword evidence="9" id="KW-0418">Kinase</keyword>
<evidence type="ECO:0000259" key="15">
    <source>
        <dbReference type="PROSITE" id="PS50011"/>
    </source>
</evidence>
<evidence type="ECO:0000256" key="8">
    <source>
        <dbReference type="ARBA" id="ARBA00022741"/>
    </source>
</evidence>
<dbReference type="InterPro" id="IPR011009">
    <property type="entry name" value="Kinase-like_dom_sf"/>
</dbReference>
<feature type="compositionally biased region" description="Basic and acidic residues" evidence="14">
    <location>
        <begin position="29"/>
        <end position="38"/>
    </location>
</feature>
<dbReference type="AlphaFoldDB" id="A0A834GBM6"/>
<comment type="caution">
    <text evidence="16">The sequence shown here is derived from an EMBL/GenBank/DDBJ whole genome shotgun (WGS) entry which is preliminary data.</text>
</comment>